<evidence type="ECO:0000313" key="1">
    <source>
        <dbReference type="EMBL" id="UPW41667.1"/>
    </source>
</evidence>
<sequence>MIPQGKKFTAHIEKPESVGYSCKDACYHKYGKDIPVSEYIKAGKDGTIAKEIINDASGLRQLENKIKDIPNADITIDLNEDLYSINKKLKCGQIAERRIKLEIEKMKKLKQDQENETKGE</sequence>
<accession>A0A976R7R4</accession>
<proteinExistence type="predicted"/>
<protein>
    <submittedName>
        <fullName evidence="1">Uncharacterized protein</fullName>
    </submittedName>
</protein>
<reference evidence="1" key="1">
    <citation type="submission" date="2022-02" db="EMBL/GenBank/DDBJ databases">
        <title>Towards deciphering the DNA virus diversity associated with rodent species in the families Cricetidae and Heteromyidae.</title>
        <authorList>
            <person name="Lund M."/>
            <person name="Larsen B.B."/>
            <person name="Gryseels S."/>
            <person name="Kraberger S."/>
            <person name="Rowsey D.M."/>
            <person name="Steger L."/>
            <person name="Yule K.M."/>
            <person name="Upham N.S."/>
            <person name="Worobey M."/>
            <person name="Van Doorslaer K."/>
            <person name="Varsani A."/>
        </authorList>
    </citation>
    <scope>NUCLEOTIDE SEQUENCE</scope>
    <source>
        <strain evidence="1">NeonRodF8_26</strain>
    </source>
</reference>
<name>A0A976R7R4_9VIRU</name>
<organism evidence="1">
    <name type="scientific">Peromfec virus RodF8_26</name>
    <dbReference type="NCBI Taxonomy" id="2929365"/>
    <lineage>
        <taxon>Viruses</taxon>
        <taxon>Monodnaviria</taxon>
        <taxon>Sangervirae</taxon>
        <taxon>Phixviricota</taxon>
        <taxon>Malgrandaviricetes</taxon>
        <taxon>Petitvirales</taxon>
        <taxon>Microviridae</taxon>
    </lineage>
</organism>
<dbReference type="EMBL" id="OM869646">
    <property type="protein sequence ID" value="UPW41667.1"/>
    <property type="molecule type" value="Genomic_DNA"/>
</dbReference>